<dbReference type="PROSITE" id="PS50042">
    <property type="entry name" value="CNMP_BINDING_3"/>
    <property type="match status" value="1"/>
</dbReference>
<dbReference type="InterPro" id="IPR014710">
    <property type="entry name" value="RmlC-like_jellyroll"/>
</dbReference>
<feature type="domain" description="HTH crp-type" evidence="5">
    <location>
        <begin position="154"/>
        <end position="222"/>
    </location>
</feature>
<gene>
    <name evidence="6" type="ORF">IAA54_09195</name>
</gene>
<protein>
    <submittedName>
        <fullName evidence="6">Crp/Fnr family transcriptional regulator</fullName>
    </submittedName>
</protein>
<evidence type="ECO:0000313" key="7">
    <source>
        <dbReference type="Proteomes" id="UP000886785"/>
    </source>
</evidence>
<dbReference type="PROSITE" id="PS51063">
    <property type="entry name" value="HTH_CRP_2"/>
    <property type="match status" value="1"/>
</dbReference>
<dbReference type="SUPFAM" id="SSF46785">
    <property type="entry name" value="Winged helix' DNA-binding domain"/>
    <property type="match status" value="1"/>
</dbReference>
<dbReference type="SMART" id="SM00100">
    <property type="entry name" value="cNMP"/>
    <property type="match status" value="1"/>
</dbReference>
<name>A0A9D1J230_9FIRM</name>
<keyword evidence="2" id="KW-0238">DNA-binding</keyword>
<evidence type="ECO:0000256" key="1">
    <source>
        <dbReference type="ARBA" id="ARBA00023015"/>
    </source>
</evidence>
<feature type="domain" description="Cyclic nucleotide-binding" evidence="4">
    <location>
        <begin position="13"/>
        <end position="111"/>
    </location>
</feature>
<dbReference type="InterPro" id="IPR036390">
    <property type="entry name" value="WH_DNA-bd_sf"/>
</dbReference>
<evidence type="ECO:0000259" key="5">
    <source>
        <dbReference type="PROSITE" id="PS51063"/>
    </source>
</evidence>
<reference evidence="6" key="2">
    <citation type="journal article" date="2021" name="PeerJ">
        <title>Extensive microbial diversity within the chicken gut microbiome revealed by metagenomics and culture.</title>
        <authorList>
            <person name="Gilroy R."/>
            <person name="Ravi A."/>
            <person name="Getino M."/>
            <person name="Pursley I."/>
            <person name="Horton D.L."/>
            <person name="Alikhan N.F."/>
            <person name="Baker D."/>
            <person name="Gharbi K."/>
            <person name="Hall N."/>
            <person name="Watson M."/>
            <person name="Adriaenssens E.M."/>
            <person name="Foster-Nyarko E."/>
            <person name="Jarju S."/>
            <person name="Secka A."/>
            <person name="Antonio M."/>
            <person name="Oren A."/>
            <person name="Chaudhuri R.R."/>
            <person name="La Ragione R."/>
            <person name="Hildebrand F."/>
            <person name="Pallen M.J."/>
        </authorList>
    </citation>
    <scope>NUCLEOTIDE SEQUENCE</scope>
    <source>
        <strain evidence="6">ChiSjej1B19-7085</strain>
    </source>
</reference>
<dbReference type="Proteomes" id="UP000886785">
    <property type="component" value="Unassembled WGS sequence"/>
</dbReference>
<accession>A0A9D1J230</accession>
<dbReference type="InterPro" id="IPR012318">
    <property type="entry name" value="HTH_CRP"/>
</dbReference>
<dbReference type="PANTHER" id="PTHR24567:SF58">
    <property type="entry name" value="CYCLIC AMP-BINDING REGULATORY PROTEIN"/>
    <property type="match status" value="1"/>
</dbReference>
<keyword evidence="1" id="KW-0805">Transcription regulation</keyword>
<dbReference type="AlphaFoldDB" id="A0A9D1J230"/>
<dbReference type="Pfam" id="PF13545">
    <property type="entry name" value="HTH_Crp_2"/>
    <property type="match status" value="1"/>
</dbReference>
<proteinExistence type="predicted"/>
<dbReference type="InterPro" id="IPR000595">
    <property type="entry name" value="cNMP-bd_dom"/>
</dbReference>
<dbReference type="InterPro" id="IPR050397">
    <property type="entry name" value="Env_Response_Regulators"/>
</dbReference>
<evidence type="ECO:0000256" key="2">
    <source>
        <dbReference type="ARBA" id="ARBA00023125"/>
    </source>
</evidence>
<dbReference type="PANTHER" id="PTHR24567">
    <property type="entry name" value="CRP FAMILY TRANSCRIPTIONAL REGULATORY PROTEIN"/>
    <property type="match status" value="1"/>
</dbReference>
<dbReference type="SUPFAM" id="SSF51206">
    <property type="entry name" value="cAMP-binding domain-like"/>
    <property type="match status" value="1"/>
</dbReference>
<dbReference type="CDD" id="cd00038">
    <property type="entry name" value="CAP_ED"/>
    <property type="match status" value="1"/>
</dbReference>
<dbReference type="InterPro" id="IPR018490">
    <property type="entry name" value="cNMP-bd_dom_sf"/>
</dbReference>
<sequence length="223" mass="24879">MEKYFDVLCRCPLFDGMDQAELSQLLGCLGARVMEAQKKQAVFTEGDPAEFVGIVLSGGVQVVRDDYYGRRSIVAAVGPAELFGEAFACAAVQELPVSVIAFQDSEILLLNCRRILTSCPNACAFHARLVGNLLRVVAGKNLLLNQKLDLVSRRTTREKLMAYLLAQAKKHGSNEFTIPYDRQSLADYLEVDRSAMSAEISRLRREGILETDRSWFRLLDARL</sequence>
<reference evidence="6" key="1">
    <citation type="submission" date="2020-10" db="EMBL/GenBank/DDBJ databases">
        <authorList>
            <person name="Gilroy R."/>
        </authorList>
    </citation>
    <scope>NUCLEOTIDE SEQUENCE</scope>
    <source>
        <strain evidence="6">ChiSjej1B19-7085</strain>
    </source>
</reference>
<evidence type="ECO:0000256" key="3">
    <source>
        <dbReference type="ARBA" id="ARBA00023163"/>
    </source>
</evidence>
<dbReference type="GO" id="GO:0005829">
    <property type="term" value="C:cytosol"/>
    <property type="evidence" value="ECO:0007669"/>
    <property type="project" value="TreeGrafter"/>
</dbReference>
<keyword evidence="3" id="KW-0804">Transcription</keyword>
<organism evidence="6 7">
    <name type="scientific">Candidatus Gallacutalibacter pullicola</name>
    <dbReference type="NCBI Taxonomy" id="2840830"/>
    <lineage>
        <taxon>Bacteria</taxon>
        <taxon>Bacillati</taxon>
        <taxon>Bacillota</taxon>
        <taxon>Clostridia</taxon>
        <taxon>Eubacteriales</taxon>
        <taxon>Candidatus Gallacutalibacter</taxon>
    </lineage>
</organism>
<dbReference type="EMBL" id="DVHF01000107">
    <property type="protein sequence ID" value="HIR57835.1"/>
    <property type="molecule type" value="Genomic_DNA"/>
</dbReference>
<dbReference type="GO" id="GO:0003677">
    <property type="term" value="F:DNA binding"/>
    <property type="evidence" value="ECO:0007669"/>
    <property type="project" value="UniProtKB-KW"/>
</dbReference>
<evidence type="ECO:0000313" key="6">
    <source>
        <dbReference type="EMBL" id="HIR57835.1"/>
    </source>
</evidence>
<dbReference type="Pfam" id="PF00027">
    <property type="entry name" value="cNMP_binding"/>
    <property type="match status" value="1"/>
</dbReference>
<comment type="caution">
    <text evidence="6">The sequence shown here is derived from an EMBL/GenBank/DDBJ whole genome shotgun (WGS) entry which is preliminary data.</text>
</comment>
<evidence type="ECO:0000259" key="4">
    <source>
        <dbReference type="PROSITE" id="PS50042"/>
    </source>
</evidence>
<dbReference type="Gene3D" id="2.60.120.10">
    <property type="entry name" value="Jelly Rolls"/>
    <property type="match status" value="1"/>
</dbReference>
<dbReference type="GO" id="GO:0003700">
    <property type="term" value="F:DNA-binding transcription factor activity"/>
    <property type="evidence" value="ECO:0007669"/>
    <property type="project" value="TreeGrafter"/>
</dbReference>